<evidence type="ECO:0000256" key="1">
    <source>
        <dbReference type="SAM" id="MobiDB-lite"/>
    </source>
</evidence>
<keyword evidence="3" id="KW-1185">Reference proteome</keyword>
<dbReference type="KEGG" id="adl:AURDEDRAFT_169596"/>
<reference evidence="3" key="1">
    <citation type="journal article" date="2012" name="Science">
        <title>The Paleozoic origin of enzymatic lignin decomposition reconstructed from 31 fungal genomes.</title>
        <authorList>
            <person name="Floudas D."/>
            <person name="Binder M."/>
            <person name="Riley R."/>
            <person name="Barry K."/>
            <person name="Blanchette R.A."/>
            <person name="Henrissat B."/>
            <person name="Martinez A.T."/>
            <person name="Otillar R."/>
            <person name="Spatafora J.W."/>
            <person name="Yadav J.S."/>
            <person name="Aerts A."/>
            <person name="Benoit I."/>
            <person name="Boyd A."/>
            <person name="Carlson A."/>
            <person name="Copeland A."/>
            <person name="Coutinho P.M."/>
            <person name="de Vries R.P."/>
            <person name="Ferreira P."/>
            <person name="Findley K."/>
            <person name="Foster B."/>
            <person name="Gaskell J."/>
            <person name="Glotzer D."/>
            <person name="Gorecki P."/>
            <person name="Heitman J."/>
            <person name="Hesse C."/>
            <person name="Hori C."/>
            <person name="Igarashi K."/>
            <person name="Jurgens J.A."/>
            <person name="Kallen N."/>
            <person name="Kersten P."/>
            <person name="Kohler A."/>
            <person name="Kuees U."/>
            <person name="Kumar T.K.A."/>
            <person name="Kuo A."/>
            <person name="LaButti K."/>
            <person name="Larrondo L.F."/>
            <person name="Lindquist E."/>
            <person name="Ling A."/>
            <person name="Lombard V."/>
            <person name="Lucas S."/>
            <person name="Lundell T."/>
            <person name="Martin R."/>
            <person name="McLaughlin D.J."/>
            <person name="Morgenstern I."/>
            <person name="Morin E."/>
            <person name="Murat C."/>
            <person name="Nagy L.G."/>
            <person name="Nolan M."/>
            <person name="Ohm R.A."/>
            <person name="Patyshakuliyeva A."/>
            <person name="Rokas A."/>
            <person name="Ruiz-Duenas F.J."/>
            <person name="Sabat G."/>
            <person name="Salamov A."/>
            <person name="Samejima M."/>
            <person name="Schmutz J."/>
            <person name="Slot J.C."/>
            <person name="St John F."/>
            <person name="Stenlid J."/>
            <person name="Sun H."/>
            <person name="Sun S."/>
            <person name="Syed K."/>
            <person name="Tsang A."/>
            <person name="Wiebenga A."/>
            <person name="Young D."/>
            <person name="Pisabarro A."/>
            <person name="Eastwood D.C."/>
            <person name="Martin F."/>
            <person name="Cullen D."/>
            <person name="Grigoriev I.V."/>
            <person name="Hibbett D.S."/>
        </authorList>
    </citation>
    <scope>NUCLEOTIDE SEQUENCE [LARGE SCALE GENOMIC DNA]</scope>
    <source>
        <strain evidence="3">TFB10046</strain>
    </source>
</reference>
<organism evidence="2 3">
    <name type="scientific">Auricularia subglabra (strain TFB-10046 / SS5)</name>
    <name type="common">White-rot fungus</name>
    <name type="synonym">Auricularia delicata (strain TFB10046)</name>
    <dbReference type="NCBI Taxonomy" id="717982"/>
    <lineage>
        <taxon>Eukaryota</taxon>
        <taxon>Fungi</taxon>
        <taxon>Dikarya</taxon>
        <taxon>Basidiomycota</taxon>
        <taxon>Agaricomycotina</taxon>
        <taxon>Agaricomycetes</taxon>
        <taxon>Auriculariales</taxon>
        <taxon>Auriculariaceae</taxon>
        <taxon>Auricularia</taxon>
    </lineage>
</organism>
<dbReference type="Proteomes" id="UP000006514">
    <property type="component" value="Unassembled WGS sequence"/>
</dbReference>
<dbReference type="InParanoid" id="J0LKE0"/>
<proteinExistence type="predicted"/>
<name>J0LKE0_AURST</name>
<dbReference type="AlphaFoldDB" id="J0LKE0"/>
<dbReference type="EMBL" id="JH687793">
    <property type="protein sequence ID" value="EJD41433.1"/>
    <property type="molecule type" value="Genomic_DNA"/>
</dbReference>
<feature type="region of interest" description="Disordered" evidence="1">
    <location>
        <begin position="253"/>
        <end position="326"/>
    </location>
</feature>
<evidence type="ECO:0000313" key="3">
    <source>
        <dbReference type="Proteomes" id="UP000006514"/>
    </source>
</evidence>
<sequence length="367" mass="38202">MAPTSAVQSLLGIAASTTGVPSSTLPSSIASPDASCTSGWDQAGRALDVVNSTSTALSPTGVVGGAFAVLGLTGWWAYNAVGTYKAAIAECEKTITFINACSEQPGMSTYFGDLITKLKEETRTQKNALVNADLQATTIFGQMPVKIFPWISSAKTLRAHARAASDRMHGFQADLRSSTEIAKLMLATNAPLLSSAEQKARLDAIRSERRTLQQRMKQVFLCFNCLRKRARMERATTDVENVISMANLNLSNQNGGDAQAVPHHATPDSGPAAGGSGDGPDAPSSPVQTQTAASGSLDTQSPSDAGESCGVEDPDEGEPAGTGENIVTVEVMSGNLTLEEVVEAIAAAGVYPSEPSEYSTAPSEPSE</sequence>
<feature type="compositionally biased region" description="Polar residues" evidence="1">
    <location>
        <begin position="287"/>
        <end position="303"/>
    </location>
</feature>
<gene>
    <name evidence="2" type="ORF">AURDEDRAFT_169596</name>
</gene>
<evidence type="ECO:0000313" key="2">
    <source>
        <dbReference type="EMBL" id="EJD41433.1"/>
    </source>
</evidence>
<protein>
    <submittedName>
        <fullName evidence="2">Uncharacterized protein</fullName>
    </submittedName>
</protein>
<accession>J0LKE0</accession>